<keyword evidence="2" id="KW-1133">Transmembrane helix</keyword>
<evidence type="ECO:0000256" key="2">
    <source>
        <dbReference type="SAM" id="Phobius"/>
    </source>
</evidence>
<sequence length="157" mass="17612">MNREKGYTLIETLVALSLMIILSAGGLYGWQSWQQQQRLWQTATQLRDYLLFLRNDANWHNRDRLITAHYVETRWCLVADTAITEGCPSGKPAVFLPPWPEVSLAAMTPSLGFYGLRNTAWAGSITLQSDAGRWEAILSGLGRVRLCQSDGGHQCQS</sequence>
<reference evidence="3 4" key="1">
    <citation type="submission" date="2024-01" db="EMBL/GenBank/DDBJ databases">
        <title>Pseudocitrobacter sp. Endophytic strain Cyp-38L.</title>
        <authorList>
            <person name="Amer M.A."/>
            <person name="Hamed S.M."/>
        </authorList>
    </citation>
    <scope>NUCLEOTIDE SEQUENCE [LARGE SCALE GENOMIC DNA]</scope>
    <source>
        <strain evidence="3 4">Cyp38S</strain>
    </source>
</reference>
<accession>A0ABV0HK09</accession>
<comment type="caution">
    <text evidence="3">The sequence shown here is derived from an EMBL/GenBank/DDBJ whole genome shotgun (WGS) entry which is preliminary data.</text>
</comment>
<dbReference type="Pfam" id="PF07963">
    <property type="entry name" value="N_methyl"/>
    <property type="match status" value="1"/>
</dbReference>
<keyword evidence="2" id="KW-0812">Transmembrane</keyword>
<feature type="transmembrane region" description="Helical" evidence="2">
    <location>
        <begin position="6"/>
        <end position="30"/>
    </location>
</feature>
<dbReference type="NCBIfam" id="NF007800">
    <property type="entry name" value="PRK10506.1"/>
    <property type="match status" value="1"/>
</dbReference>
<evidence type="ECO:0000313" key="4">
    <source>
        <dbReference type="Proteomes" id="UP001444146"/>
    </source>
</evidence>
<dbReference type="InterPro" id="IPR012902">
    <property type="entry name" value="N_methyl_site"/>
</dbReference>
<comment type="subcellular location">
    <subcellularLocation>
        <location evidence="1">Membrane</location>
        <topology evidence="1">Single-pass membrane protein</topology>
    </subcellularLocation>
</comment>
<gene>
    <name evidence="3" type="ORF">VSR74_12495</name>
</gene>
<protein>
    <submittedName>
        <fullName evidence="3">Prepilin peptidase-dependent protein</fullName>
    </submittedName>
</protein>
<dbReference type="Proteomes" id="UP001444146">
    <property type="component" value="Unassembled WGS sequence"/>
</dbReference>
<keyword evidence="2" id="KW-0472">Membrane</keyword>
<organism evidence="3 4">
    <name type="scientific">Pseudocitrobacter cyperus</name>
    <dbReference type="NCBI Taxonomy" id="3112843"/>
    <lineage>
        <taxon>Bacteria</taxon>
        <taxon>Pseudomonadati</taxon>
        <taxon>Pseudomonadota</taxon>
        <taxon>Gammaproteobacteria</taxon>
        <taxon>Enterobacterales</taxon>
        <taxon>Enterobacteriaceae</taxon>
        <taxon>Pseudocitrobacter</taxon>
    </lineage>
</organism>
<evidence type="ECO:0000313" key="3">
    <source>
        <dbReference type="EMBL" id="MEO3990633.1"/>
    </source>
</evidence>
<keyword evidence="4" id="KW-1185">Reference proteome</keyword>
<dbReference type="InterPro" id="IPR045584">
    <property type="entry name" value="Pilin-like"/>
</dbReference>
<proteinExistence type="predicted"/>
<evidence type="ECO:0000256" key="1">
    <source>
        <dbReference type="ARBA" id="ARBA00004167"/>
    </source>
</evidence>
<dbReference type="EMBL" id="JAYMYY010000003">
    <property type="protein sequence ID" value="MEO3990633.1"/>
    <property type="molecule type" value="Genomic_DNA"/>
</dbReference>
<dbReference type="SUPFAM" id="SSF54523">
    <property type="entry name" value="Pili subunits"/>
    <property type="match status" value="1"/>
</dbReference>
<name>A0ABV0HK09_9ENTR</name>
<dbReference type="RefSeq" id="WP_347795040.1">
    <property type="nucleotide sequence ID" value="NZ_JAYMYY010000003.1"/>
</dbReference>